<dbReference type="InterPro" id="IPR058619">
    <property type="entry name" value="PhoQ/CarS-like_HATPase"/>
</dbReference>
<keyword evidence="12 13" id="KW-0472">Membrane</keyword>
<dbReference type="InterPro" id="IPR005467">
    <property type="entry name" value="His_kinase_dom"/>
</dbReference>
<evidence type="ECO:0000313" key="16">
    <source>
        <dbReference type="EMBL" id="QSX36989.1"/>
    </source>
</evidence>
<dbReference type="Gene3D" id="3.30.565.10">
    <property type="entry name" value="Histidine kinase-like ATPase, C-terminal domain"/>
    <property type="match status" value="1"/>
</dbReference>
<keyword evidence="8" id="KW-0418">Kinase</keyword>
<evidence type="ECO:0000256" key="2">
    <source>
        <dbReference type="ARBA" id="ARBA00004370"/>
    </source>
</evidence>
<gene>
    <name evidence="16" type="ORF">JYB85_17280</name>
</gene>
<keyword evidence="5" id="KW-0808">Transferase</keyword>
<dbReference type="PROSITE" id="PS50109">
    <property type="entry name" value="HIS_KIN"/>
    <property type="match status" value="1"/>
</dbReference>
<evidence type="ECO:0000256" key="4">
    <source>
        <dbReference type="ARBA" id="ARBA00022553"/>
    </source>
</evidence>
<dbReference type="InterPro" id="IPR036890">
    <property type="entry name" value="HATPase_C_sf"/>
</dbReference>
<name>A0ABX7QZK5_9GAMM</name>
<dbReference type="Proteomes" id="UP000663207">
    <property type="component" value="Chromosome"/>
</dbReference>
<dbReference type="PROSITE" id="PS50885">
    <property type="entry name" value="HAMP"/>
    <property type="match status" value="1"/>
</dbReference>
<evidence type="ECO:0000256" key="8">
    <source>
        <dbReference type="ARBA" id="ARBA00022777"/>
    </source>
</evidence>
<evidence type="ECO:0000256" key="11">
    <source>
        <dbReference type="ARBA" id="ARBA00023012"/>
    </source>
</evidence>
<evidence type="ECO:0000256" key="6">
    <source>
        <dbReference type="ARBA" id="ARBA00022692"/>
    </source>
</evidence>
<organism evidence="16 17">
    <name type="scientific">Shewanella sedimentimangrovi</name>
    <dbReference type="NCBI Taxonomy" id="2814293"/>
    <lineage>
        <taxon>Bacteria</taxon>
        <taxon>Pseudomonadati</taxon>
        <taxon>Pseudomonadota</taxon>
        <taxon>Gammaproteobacteria</taxon>
        <taxon>Alteromonadales</taxon>
        <taxon>Shewanellaceae</taxon>
        <taxon>Shewanella</taxon>
    </lineage>
</organism>
<evidence type="ECO:0000256" key="1">
    <source>
        <dbReference type="ARBA" id="ARBA00000085"/>
    </source>
</evidence>
<dbReference type="PRINTS" id="PR00344">
    <property type="entry name" value="BCTRLSENSOR"/>
</dbReference>
<evidence type="ECO:0000256" key="13">
    <source>
        <dbReference type="SAM" id="Phobius"/>
    </source>
</evidence>
<evidence type="ECO:0000256" key="10">
    <source>
        <dbReference type="ARBA" id="ARBA00022989"/>
    </source>
</evidence>
<dbReference type="PANTHER" id="PTHR45436">
    <property type="entry name" value="SENSOR HISTIDINE KINASE YKOH"/>
    <property type="match status" value="1"/>
</dbReference>
<feature type="domain" description="HAMP" evidence="15">
    <location>
        <begin position="206"/>
        <end position="257"/>
    </location>
</feature>
<evidence type="ECO:0000313" key="17">
    <source>
        <dbReference type="Proteomes" id="UP000663207"/>
    </source>
</evidence>
<evidence type="ECO:0000256" key="3">
    <source>
        <dbReference type="ARBA" id="ARBA00012438"/>
    </source>
</evidence>
<sequence length="458" mass="50544">MMPKVADNPRPMSLKTRLRLSALLLLLLLLPAIGMALHNAFERQASSGTRDELNALLYSVLTLAEVDSDGLQMPDALAQPQFNIDKSGLYAIISGADGAVLWRSGSLVSQALPATLPRPARGERRFGELSFGEPSLGDERQFILSFSASFETRNAQGRLQDFPLTVHIIKSRAAHDKLMRDFRHSLWRYLALTAILLAAVQGLWLLWTLKPLQHFQRELEAVENGRQQLIGDAFPRELQPLVRQLNSLLTTEQNQRTRYRNALADLAHSLKTPLAVLKSQPQLPAAALEQIDAISYSISHQLKRAQSAGAASWHQGVAIAEVTDKLLRTLGKLHADTQLQLTQSLAPDLMFKGDSGDLTELLGNLLDNACKAAKSQVRIAGVMQGNNLHLVVEDDGPGIPDELKERIFERGMRADTYEKGHGIGLAIVRDLVDSYQGRLNLGRSEALGGARFELVFRQ</sequence>
<dbReference type="InterPro" id="IPR004358">
    <property type="entry name" value="Sig_transdc_His_kin-like_C"/>
</dbReference>
<evidence type="ECO:0000256" key="9">
    <source>
        <dbReference type="ARBA" id="ARBA00022840"/>
    </source>
</evidence>
<dbReference type="Pfam" id="PF02518">
    <property type="entry name" value="HATPase_c"/>
    <property type="match status" value="1"/>
</dbReference>
<evidence type="ECO:0000256" key="12">
    <source>
        <dbReference type="ARBA" id="ARBA00023136"/>
    </source>
</evidence>
<dbReference type="SUPFAM" id="SSF55874">
    <property type="entry name" value="ATPase domain of HSP90 chaperone/DNA topoisomerase II/histidine kinase"/>
    <property type="match status" value="1"/>
</dbReference>
<evidence type="ECO:0000259" key="14">
    <source>
        <dbReference type="PROSITE" id="PS50109"/>
    </source>
</evidence>
<dbReference type="EC" id="2.7.13.3" evidence="3"/>
<feature type="domain" description="Histidine kinase" evidence="14">
    <location>
        <begin position="265"/>
        <end position="458"/>
    </location>
</feature>
<dbReference type="PANTHER" id="PTHR45436:SF4">
    <property type="entry name" value="SENSOR PROTEIN PHOQ"/>
    <property type="match status" value="1"/>
</dbReference>
<keyword evidence="7" id="KW-0547">Nucleotide-binding</keyword>
<keyword evidence="4" id="KW-0597">Phosphoprotein</keyword>
<accession>A0ABX7QZK5</accession>
<dbReference type="InterPro" id="IPR003660">
    <property type="entry name" value="HAMP_dom"/>
</dbReference>
<keyword evidence="17" id="KW-1185">Reference proteome</keyword>
<keyword evidence="10 13" id="KW-1133">Transmembrane helix</keyword>
<keyword evidence="11" id="KW-0902">Two-component regulatory system</keyword>
<keyword evidence="9" id="KW-0067">ATP-binding</keyword>
<evidence type="ECO:0000259" key="15">
    <source>
        <dbReference type="PROSITE" id="PS50885"/>
    </source>
</evidence>
<dbReference type="InterPro" id="IPR003594">
    <property type="entry name" value="HATPase_dom"/>
</dbReference>
<feature type="transmembrane region" description="Helical" evidence="13">
    <location>
        <begin position="186"/>
        <end position="207"/>
    </location>
</feature>
<comment type="catalytic activity">
    <reaction evidence="1">
        <text>ATP + protein L-histidine = ADP + protein N-phospho-L-histidine.</text>
        <dbReference type="EC" id="2.7.13.3"/>
    </reaction>
</comment>
<comment type="subcellular location">
    <subcellularLocation>
        <location evidence="2">Membrane</location>
    </subcellularLocation>
</comment>
<reference evidence="16 17" key="1">
    <citation type="submission" date="2021-03" db="EMBL/GenBank/DDBJ databases">
        <title>Novel species identification of genus Shewanella.</title>
        <authorList>
            <person name="Liu G."/>
            <person name="Zhang Q."/>
        </authorList>
    </citation>
    <scope>NUCLEOTIDE SEQUENCE [LARGE SCALE GENOMIC DNA]</scope>
    <source>
        <strain evidence="16 17">FJAT-52962</strain>
    </source>
</reference>
<dbReference type="SMART" id="SM00387">
    <property type="entry name" value="HATPase_c"/>
    <property type="match status" value="1"/>
</dbReference>
<proteinExistence type="predicted"/>
<protein>
    <recommendedName>
        <fullName evidence="3">histidine kinase</fullName>
        <ecNumber evidence="3">2.7.13.3</ecNumber>
    </recommendedName>
</protein>
<dbReference type="EMBL" id="CP071502">
    <property type="protein sequence ID" value="QSX36989.1"/>
    <property type="molecule type" value="Genomic_DNA"/>
</dbReference>
<dbReference type="CDD" id="cd16954">
    <property type="entry name" value="HATPase_PhoQ-like"/>
    <property type="match status" value="1"/>
</dbReference>
<keyword evidence="6 13" id="KW-0812">Transmembrane</keyword>
<dbReference type="InterPro" id="IPR050428">
    <property type="entry name" value="TCS_sensor_his_kinase"/>
</dbReference>
<evidence type="ECO:0000256" key="7">
    <source>
        <dbReference type="ARBA" id="ARBA00022741"/>
    </source>
</evidence>
<evidence type="ECO:0000256" key="5">
    <source>
        <dbReference type="ARBA" id="ARBA00022679"/>
    </source>
</evidence>